<keyword evidence="8 9" id="KW-1015">Disulfide bond</keyword>
<evidence type="ECO:0000256" key="3">
    <source>
        <dbReference type="ARBA" id="ARBA00022473"/>
    </source>
</evidence>
<accession>F8WQS9</accession>
<keyword evidence="6 10" id="KW-0732">Signal</keyword>
<dbReference type="GO" id="GO:0005615">
    <property type="term" value="C:extracellular space"/>
    <property type="evidence" value="ECO:0007669"/>
    <property type="project" value="TreeGrafter"/>
</dbReference>
<evidence type="ECO:0000256" key="2">
    <source>
        <dbReference type="ARBA" id="ARBA00010054"/>
    </source>
</evidence>
<dbReference type="GO" id="GO:0035567">
    <property type="term" value="P:non-canonical Wnt signaling pathway"/>
    <property type="evidence" value="ECO:0007669"/>
    <property type="project" value="TreeGrafter"/>
</dbReference>
<comment type="similarity">
    <text evidence="2">Belongs to the secreted frizzled-related protein (sFRP) family.</text>
</comment>
<dbReference type="SUPFAM" id="SSF50242">
    <property type="entry name" value="TIMP-like"/>
    <property type="match status" value="1"/>
</dbReference>
<dbReference type="FunFam" id="1.10.2000.10:FF:000001">
    <property type="entry name" value="secreted frizzled-related protein 2"/>
    <property type="match status" value="1"/>
</dbReference>
<dbReference type="GO" id="GO:0030154">
    <property type="term" value="P:cell differentiation"/>
    <property type="evidence" value="ECO:0007669"/>
    <property type="project" value="UniProtKB-KW"/>
</dbReference>
<keyword evidence="5" id="KW-0879">Wnt signaling pathway</keyword>
<organism evidence="13">
    <name type="scientific">Dugesia japonica</name>
    <name type="common">Planarian</name>
    <dbReference type="NCBI Taxonomy" id="6161"/>
    <lineage>
        <taxon>Eukaryota</taxon>
        <taxon>Metazoa</taxon>
        <taxon>Spiralia</taxon>
        <taxon>Lophotrochozoa</taxon>
        <taxon>Platyhelminthes</taxon>
        <taxon>Rhabditophora</taxon>
        <taxon>Seriata</taxon>
        <taxon>Tricladida</taxon>
        <taxon>Continenticola</taxon>
        <taxon>Geoplanoidea</taxon>
        <taxon>Dugesiidae</taxon>
        <taxon>Dugesia</taxon>
    </lineage>
</organism>
<gene>
    <name evidence="13" type="primary">DjsFRP-B</name>
</gene>
<dbReference type="GO" id="GO:0060070">
    <property type="term" value="P:canonical Wnt signaling pathway"/>
    <property type="evidence" value="ECO:0007669"/>
    <property type="project" value="TreeGrafter"/>
</dbReference>
<feature type="disulfide bond" evidence="9">
    <location>
        <begin position="120"/>
        <end position="144"/>
    </location>
</feature>
<evidence type="ECO:0000256" key="6">
    <source>
        <dbReference type="ARBA" id="ARBA00022729"/>
    </source>
</evidence>
<keyword evidence="7" id="KW-0221">Differentiation</keyword>
<dbReference type="PANTHER" id="PTHR11309:SF148">
    <property type="entry name" value="SECRETED FRIZZLED-RELATED PROTEIN 1"/>
    <property type="match status" value="1"/>
</dbReference>
<comment type="caution">
    <text evidence="9">Lacks conserved residue(s) required for the propagation of feature annotation.</text>
</comment>
<feature type="domain" description="NTR" evidence="12">
    <location>
        <begin position="176"/>
        <end position="297"/>
    </location>
</feature>
<dbReference type="Pfam" id="PF01392">
    <property type="entry name" value="Fz"/>
    <property type="match status" value="1"/>
</dbReference>
<evidence type="ECO:0000256" key="8">
    <source>
        <dbReference type="ARBA" id="ARBA00023157"/>
    </source>
</evidence>
<dbReference type="PROSITE" id="PS50038">
    <property type="entry name" value="FZ"/>
    <property type="match status" value="1"/>
</dbReference>
<dbReference type="PROSITE" id="PS50189">
    <property type="entry name" value="NTR"/>
    <property type="match status" value="1"/>
</dbReference>
<evidence type="ECO:0000259" key="12">
    <source>
        <dbReference type="PROSITE" id="PS50189"/>
    </source>
</evidence>
<protein>
    <submittedName>
        <fullName evidence="13">Secreted frizzled-related protein B</fullName>
    </submittedName>
</protein>
<dbReference type="PANTHER" id="PTHR11309">
    <property type="entry name" value="FRIZZLED"/>
    <property type="match status" value="1"/>
</dbReference>
<evidence type="ECO:0000256" key="10">
    <source>
        <dbReference type="SAM" id="SignalP"/>
    </source>
</evidence>
<dbReference type="InterPro" id="IPR020067">
    <property type="entry name" value="Frizzled_dom"/>
</dbReference>
<dbReference type="InterPro" id="IPR015526">
    <property type="entry name" value="Frizzled/SFRP"/>
</dbReference>
<evidence type="ECO:0000259" key="11">
    <source>
        <dbReference type="PROSITE" id="PS50038"/>
    </source>
</evidence>
<dbReference type="SMART" id="SM00063">
    <property type="entry name" value="FRI"/>
    <property type="match status" value="1"/>
</dbReference>
<feature type="disulfide bond" evidence="9">
    <location>
        <begin position="51"/>
        <end position="97"/>
    </location>
</feature>
<dbReference type="InterPro" id="IPR036790">
    <property type="entry name" value="Frizzled_dom_sf"/>
</dbReference>
<evidence type="ECO:0000313" key="13">
    <source>
        <dbReference type="EMBL" id="BAK53869.1"/>
    </source>
</evidence>
<evidence type="ECO:0000256" key="9">
    <source>
        <dbReference type="PROSITE-ProRule" id="PRU00090"/>
    </source>
</evidence>
<evidence type="ECO:0000256" key="7">
    <source>
        <dbReference type="ARBA" id="ARBA00022782"/>
    </source>
</evidence>
<keyword evidence="4" id="KW-0964">Secreted</keyword>
<evidence type="ECO:0000256" key="4">
    <source>
        <dbReference type="ARBA" id="ARBA00022525"/>
    </source>
</evidence>
<dbReference type="InterPro" id="IPR008993">
    <property type="entry name" value="TIMP-like_OB-fold"/>
</dbReference>
<feature type="domain" description="FZ" evidence="11">
    <location>
        <begin position="36"/>
        <end position="158"/>
    </location>
</feature>
<dbReference type="GO" id="GO:0017147">
    <property type="term" value="F:Wnt-protein binding"/>
    <property type="evidence" value="ECO:0007669"/>
    <property type="project" value="TreeGrafter"/>
</dbReference>
<dbReference type="SUPFAM" id="SSF63501">
    <property type="entry name" value="Frizzled cysteine-rich domain"/>
    <property type="match status" value="1"/>
</dbReference>
<dbReference type="EMBL" id="AB610880">
    <property type="protein sequence ID" value="BAK53869.1"/>
    <property type="molecule type" value="mRNA"/>
</dbReference>
<dbReference type="Gene3D" id="1.10.2000.10">
    <property type="entry name" value="Frizzled cysteine-rich domain"/>
    <property type="match status" value="1"/>
</dbReference>
<keyword evidence="3" id="KW-0217">Developmental protein</keyword>
<proteinExistence type="evidence at transcript level"/>
<dbReference type="InterPro" id="IPR001134">
    <property type="entry name" value="Netrin_domain"/>
</dbReference>
<evidence type="ECO:0000256" key="5">
    <source>
        <dbReference type="ARBA" id="ARBA00022687"/>
    </source>
</evidence>
<feature type="signal peptide" evidence="10">
    <location>
        <begin position="1"/>
        <end position="18"/>
    </location>
</feature>
<reference evidence="13" key="1">
    <citation type="journal article" date="2011" name="Development">
        <title>A LIM-homeobox gene is required for differentiation of Wnt-expressing cells at the posterior end of the planarian body.</title>
        <authorList>
            <person name="Hayashi T."/>
            <person name="Motoishi M."/>
            <person name="Yazawa S."/>
            <person name="Itomi K."/>
            <person name="Tanegashima C."/>
            <person name="Nishimura O."/>
            <person name="Agata K."/>
            <person name="Tarui H."/>
        </authorList>
    </citation>
    <scope>NUCLEOTIDE SEQUENCE</scope>
    <source>
        <strain evidence="13">GI</strain>
        <tissue evidence="13">Head portion</tissue>
    </source>
</reference>
<comment type="subcellular location">
    <subcellularLocation>
        <location evidence="1">Secreted</location>
    </subcellularLocation>
</comment>
<evidence type="ECO:0000256" key="1">
    <source>
        <dbReference type="ARBA" id="ARBA00004613"/>
    </source>
</evidence>
<name>F8WQS9_DUGJA</name>
<feature type="chain" id="PRO_5003379769" evidence="10">
    <location>
        <begin position="19"/>
        <end position="330"/>
    </location>
</feature>
<sequence>MLEIFLIIFGIYFTITTGNPILVNEIPEWNNLVYGYSSHRCHEIPNDFNLCKNIGYTKMILPNFLQHESIAEAISSSIDWQKFAEIKCHNDTKRFLCSLYAPVCVPNEPIRKIQPCRELCLSVKKACSPNMLTFGYKWPDILQCDKFPQKSAGLCIRGTEGTVPSGVTPTVASKGCNCKSMYTSVFINSNYCAATTVIRAKISKLRDRGNSRYVMRLHKKSKIIKANSSDLPFISSIEVPCLCNMIDSENIRKGRWLLMGVVHGRTFTLISLIKWKKKSKDFKKVIRKLKRSEAVICGSEYRPSDKNMVGLNINGEKMKEKNKRLIKDNV</sequence>
<dbReference type="AlphaFoldDB" id="F8WQS9"/>